<sequence length="632" mass="68786">MARSTTSILTVLEQLCMPGKDNLVEALRGPDGALRSARLAFKALREAVDGSVTSLKLRVDSLDLLERGQIFPLWRWPRLATIHVTTAHRVVQNYVLCLVSPFLGQPPECLLRITDVELKYEVYLTADTQLGVDATGTLAATLRSLVRLRSLKLGLPLSEAPPSKQLLSDALASLSHLESLALDGNCRLSRAVGSLGHRLQHLRLRDRDNNSDTRGVAWLASAAPQMRVLQTVGIHINLDDEAYDALAAFLRNPPPSLQTLSLYTLGPCEGTFTLMHGHVTELRLDDMAEVREAAEFTRRLLAPLRPRLRRLQLADIHIPRNEGLEEVEDLQQLRDMALHLDLSACELYELTVWPTCSVERVMRAINSLMLVPKAMSFGYRKRWKGDELDLMDGDEYLRMWLNDLSAAEAAAGQRPAMTLPDLDWPSMHGPQLVSIVPELMLRLLGADEAAAEAAASGGSAAALAPGDNSAGHNHEPIVRIQSPLVASLASVPGALRSWLVALVKQAAAALPPATGSGEPRWQQVEDFVLVPSVSAVLLRCRTAEGAAAMAAAARAALVAGWLSTDDAVQVYRRLPSTDYFWCTQLSRAVQAFWDSGAGGSPAERLRLLVEIGCGLGDRSPVEMLVIKGSTGE</sequence>
<protein>
    <submittedName>
        <fullName evidence="2">Uncharacterized protein</fullName>
    </submittedName>
</protein>
<dbReference type="Gene3D" id="3.80.10.10">
    <property type="entry name" value="Ribonuclease Inhibitor"/>
    <property type="match status" value="1"/>
</dbReference>
<dbReference type="GO" id="GO:0005930">
    <property type="term" value="C:axoneme"/>
    <property type="evidence" value="ECO:0007669"/>
    <property type="project" value="UniProtKB-SubCell"/>
</dbReference>
<evidence type="ECO:0000313" key="2">
    <source>
        <dbReference type="EMBL" id="GLC50254.1"/>
    </source>
</evidence>
<dbReference type="Proteomes" id="UP001165080">
    <property type="component" value="Unassembled WGS sequence"/>
</dbReference>
<dbReference type="OrthoDB" id="550061at2759"/>
<proteinExistence type="predicted"/>
<dbReference type="EMBL" id="BRXU01000003">
    <property type="protein sequence ID" value="GLC50254.1"/>
    <property type="molecule type" value="Genomic_DNA"/>
</dbReference>
<comment type="caution">
    <text evidence="2">The sequence shown here is derived from an EMBL/GenBank/DDBJ whole genome shotgun (WGS) entry which is preliminary data.</text>
</comment>
<dbReference type="InterPro" id="IPR032675">
    <property type="entry name" value="LRR_dom_sf"/>
</dbReference>
<keyword evidence="3" id="KW-1185">Reference proteome</keyword>
<name>A0A9W6BDU3_9CHLO</name>
<gene>
    <name evidence="2" type="primary">PLEST000258</name>
    <name evidence="2" type="ORF">PLESTB_000359400</name>
</gene>
<reference evidence="2 3" key="1">
    <citation type="journal article" date="2023" name="Commun. Biol.">
        <title>Reorganization of the ancestral sex-determining regions during the evolution of trioecy in Pleodorina starrii.</title>
        <authorList>
            <person name="Takahashi K."/>
            <person name="Suzuki S."/>
            <person name="Kawai-Toyooka H."/>
            <person name="Yamamoto K."/>
            <person name="Hamaji T."/>
            <person name="Ootsuki R."/>
            <person name="Yamaguchi H."/>
            <person name="Kawachi M."/>
            <person name="Higashiyama T."/>
            <person name="Nozaki H."/>
        </authorList>
    </citation>
    <scope>NUCLEOTIDE SEQUENCE [LARGE SCALE GENOMIC DNA]</scope>
    <source>
        <strain evidence="2 3">NIES-4479</strain>
    </source>
</reference>
<evidence type="ECO:0000256" key="1">
    <source>
        <dbReference type="ARBA" id="ARBA00004430"/>
    </source>
</evidence>
<evidence type="ECO:0000313" key="3">
    <source>
        <dbReference type="Proteomes" id="UP001165080"/>
    </source>
</evidence>
<comment type="subcellular location">
    <subcellularLocation>
        <location evidence="1">Cytoplasm</location>
        <location evidence="1">Cytoskeleton</location>
        <location evidence="1">Cilium axoneme</location>
    </subcellularLocation>
</comment>
<organism evidence="2 3">
    <name type="scientific">Pleodorina starrii</name>
    <dbReference type="NCBI Taxonomy" id="330485"/>
    <lineage>
        <taxon>Eukaryota</taxon>
        <taxon>Viridiplantae</taxon>
        <taxon>Chlorophyta</taxon>
        <taxon>core chlorophytes</taxon>
        <taxon>Chlorophyceae</taxon>
        <taxon>CS clade</taxon>
        <taxon>Chlamydomonadales</taxon>
        <taxon>Volvocaceae</taxon>
        <taxon>Pleodorina</taxon>
    </lineage>
</organism>
<dbReference type="SUPFAM" id="SSF52047">
    <property type="entry name" value="RNI-like"/>
    <property type="match status" value="1"/>
</dbReference>
<dbReference type="AlphaFoldDB" id="A0A9W6BDU3"/>
<accession>A0A9W6BDU3</accession>